<evidence type="ECO:0000313" key="2">
    <source>
        <dbReference type="Proteomes" id="UP000321085"/>
    </source>
</evidence>
<gene>
    <name evidence="1" type="ORF">MAE02_60760</name>
</gene>
<organism evidence="1 2">
    <name type="scientific">Microvirga aerophila</name>
    <dbReference type="NCBI Taxonomy" id="670291"/>
    <lineage>
        <taxon>Bacteria</taxon>
        <taxon>Pseudomonadati</taxon>
        <taxon>Pseudomonadota</taxon>
        <taxon>Alphaproteobacteria</taxon>
        <taxon>Hyphomicrobiales</taxon>
        <taxon>Methylobacteriaceae</taxon>
        <taxon>Microvirga</taxon>
    </lineage>
</organism>
<reference evidence="1 2" key="1">
    <citation type="submission" date="2019-07" db="EMBL/GenBank/DDBJ databases">
        <title>Whole genome shotgun sequence of Microvirga aerophila NBRC 106136.</title>
        <authorList>
            <person name="Hosoyama A."/>
            <person name="Uohara A."/>
            <person name="Ohji S."/>
            <person name="Ichikawa N."/>
        </authorList>
    </citation>
    <scope>NUCLEOTIDE SEQUENCE [LARGE SCALE GENOMIC DNA]</scope>
    <source>
        <strain evidence="1 2">NBRC 106136</strain>
    </source>
</reference>
<protein>
    <submittedName>
        <fullName evidence="1">Uncharacterized protein</fullName>
    </submittedName>
</protein>
<dbReference type="InterPro" id="IPR049457">
    <property type="entry name" value="Emfourin"/>
</dbReference>
<accession>A0A512C2E9</accession>
<dbReference type="EMBL" id="BJYU01000186">
    <property type="protein sequence ID" value="GEO18380.1"/>
    <property type="molecule type" value="Genomic_DNA"/>
</dbReference>
<name>A0A512C2E9_9HYPH</name>
<dbReference type="Proteomes" id="UP000321085">
    <property type="component" value="Unassembled WGS sequence"/>
</dbReference>
<dbReference type="AlphaFoldDB" id="A0A512C2E9"/>
<proteinExistence type="predicted"/>
<dbReference type="Pfam" id="PF20242">
    <property type="entry name" value="Emfourin"/>
    <property type="match status" value="1"/>
</dbReference>
<comment type="caution">
    <text evidence="1">The sequence shown here is derived from an EMBL/GenBank/DDBJ whole genome shotgun (WGS) entry which is preliminary data.</text>
</comment>
<keyword evidence="2" id="KW-1185">Reference proteome</keyword>
<sequence>MMKISLAKYGGQTAGMLLGRAPRVLEADTLPPPAAQELARLVETAKATAAATGVGLGRARDMMSYTITVEDSGHQTVLKQSDTNMSPAFRNLLGWLERHMK</sequence>
<evidence type="ECO:0000313" key="1">
    <source>
        <dbReference type="EMBL" id="GEO18380.1"/>
    </source>
</evidence>